<name>A0ABM5H782_DRORH</name>
<protein>
    <recommendedName>
        <fullName evidence="6">Chloride channel CLIC-like protein 1</fullName>
    </recommendedName>
</protein>
<evidence type="ECO:0000313" key="5">
    <source>
        <dbReference type="Proteomes" id="UP001652680"/>
    </source>
</evidence>
<accession>A0ABM5H782</accession>
<dbReference type="GeneID" id="108042080"/>
<keyword evidence="2" id="KW-0472">Membrane</keyword>
<keyword evidence="3" id="KW-0732">Signal</keyword>
<evidence type="ECO:0008006" key="6">
    <source>
        <dbReference type="Google" id="ProtNLM"/>
    </source>
</evidence>
<dbReference type="EnsemblMetazoa" id="XM_017120202.2">
    <property type="protein sequence ID" value="XP_016975691.2"/>
    <property type="gene ID" value="LOC108042080"/>
</dbReference>
<keyword evidence="5" id="KW-1185">Reference proteome</keyword>
<dbReference type="RefSeq" id="XP_016975691.2">
    <property type="nucleotide sequence ID" value="XM_017120202.2"/>
</dbReference>
<evidence type="ECO:0000256" key="1">
    <source>
        <dbReference type="SAM" id="MobiDB-lite"/>
    </source>
</evidence>
<keyword evidence="2" id="KW-1133">Transmembrane helix</keyword>
<evidence type="ECO:0000313" key="4">
    <source>
        <dbReference type="EnsemblMetazoa" id="XP_016975691.2"/>
    </source>
</evidence>
<feature type="compositionally biased region" description="Low complexity" evidence="1">
    <location>
        <begin position="424"/>
        <end position="433"/>
    </location>
</feature>
<reference evidence="5" key="1">
    <citation type="journal article" date="2021" name="Elife">
        <title>Highly contiguous assemblies of 101 drosophilid genomes.</title>
        <authorList>
            <person name="Kim B.Y."/>
            <person name="Wang J.R."/>
            <person name="Miller D.E."/>
            <person name="Barmina O."/>
            <person name="Delaney E."/>
            <person name="Thompson A."/>
            <person name="Comeault A.A."/>
            <person name="Peede D."/>
            <person name="D'Agostino E.R."/>
            <person name="Pelaez J."/>
            <person name="Aguilar J.M."/>
            <person name="Haji D."/>
            <person name="Matsunaga T."/>
            <person name="Armstrong E.E."/>
            <person name="Zych M."/>
            <person name="Ogawa Y."/>
            <person name="Stamenkovic-Radak M."/>
            <person name="Jelic M."/>
            <person name="Veselinovic M.S."/>
            <person name="Tanaskovic M."/>
            <person name="Eric P."/>
            <person name="Gao J.J."/>
            <person name="Katoh T.K."/>
            <person name="Toda M.J."/>
            <person name="Watabe H."/>
            <person name="Watada M."/>
            <person name="Davis J.S."/>
            <person name="Moyle L.C."/>
            <person name="Manoli G."/>
            <person name="Bertolini E."/>
            <person name="Kostal V."/>
            <person name="Hawley R.S."/>
            <person name="Takahashi A."/>
            <person name="Jones C.D."/>
            <person name="Price D.K."/>
            <person name="Whiteman N."/>
            <person name="Kopp A."/>
            <person name="Matute D.R."/>
            <person name="Petrov D.A."/>
        </authorList>
    </citation>
    <scope>NUCLEOTIDE SEQUENCE [LARGE SCALE GENOMIC DNA]</scope>
</reference>
<feature type="chain" id="PRO_5046924186" description="Chloride channel CLIC-like protein 1" evidence="3">
    <location>
        <begin position="20"/>
        <end position="454"/>
    </location>
</feature>
<feature type="signal peptide" evidence="3">
    <location>
        <begin position="1"/>
        <end position="19"/>
    </location>
</feature>
<dbReference type="Proteomes" id="UP001652680">
    <property type="component" value="Unassembled WGS sequence"/>
</dbReference>
<feature type="transmembrane region" description="Helical" evidence="2">
    <location>
        <begin position="167"/>
        <end position="184"/>
    </location>
</feature>
<feature type="transmembrane region" description="Helical" evidence="2">
    <location>
        <begin position="191"/>
        <end position="209"/>
    </location>
</feature>
<sequence length="454" mass="50778">MRAEAAVSCLLLVFHSVCCQSGSEENWVDPYPGWSNLVQEFNLPDGSCQCPAIPQQSPAVVEDALALIYFKKFVNLLFQRKRLQYDAESALHKRSLLFSLLPSQLEELEKVQDVRDLDILLTKILESAEEAPLFEGMSGCSYAQQGVFSLLTDIFKDIVALTKTSEVQFILFATLATILGCFVHKRFRIRLISIVLGGVFLCGYIHTYLECNRKLDVEAMMEVMKSHEEPRSYAEMSWFGRIKGYVFKASPKDKQLEMLKKSSKINLSICMPDHVLFMYMNNLFLKQLEMLLEKVSETMNKLSTGLSFPFNLLAPLLLVALVGYIIKLSFKYIISPKAWASLVRNNPAPIGTQTAQQSIGAREAAGDCISGENLKMLLNVMSVTSVQQQSQQTQPMPAVSGVQELVESLEAPPSPEKKEKLNVSDSSSKSKSSVQEVEGFTLVDDHEDDNVDNL</sequence>
<feature type="transmembrane region" description="Helical" evidence="2">
    <location>
        <begin position="306"/>
        <end position="326"/>
    </location>
</feature>
<organism evidence="4 5">
    <name type="scientific">Drosophila rhopaloa</name>
    <name type="common">Fruit fly</name>
    <dbReference type="NCBI Taxonomy" id="1041015"/>
    <lineage>
        <taxon>Eukaryota</taxon>
        <taxon>Metazoa</taxon>
        <taxon>Ecdysozoa</taxon>
        <taxon>Arthropoda</taxon>
        <taxon>Hexapoda</taxon>
        <taxon>Insecta</taxon>
        <taxon>Pterygota</taxon>
        <taxon>Neoptera</taxon>
        <taxon>Endopterygota</taxon>
        <taxon>Diptera</taxon>
        <taxon>Brachycera</taxon>
        <taxon>Muscomorpha</taxon>
        <taxon>Ephydroidea</taxon>
        <taxon>Drosophilidae</taxon>
        <taxon>Drosophila</taxon>
        <taxon>Sophophora</taxon>
    </lineage>
</organism>
<feature type="region of interest" description="Disordered" evidence="1">
    <location>
        <begin position="389"/>
        <end position="454"/>
    </location>
</feature>
<evidence type="ECO:0000256" key="2">
    <source>
        <dbReference type="SAM" id="Phobius"/>
    </source>
</evidence>
<reference evidence="4" key="2">
    <citation type="submission" date="2025-05" db="UniProtKB">
        <authorList>
            <consortium name="EnsemblMetazoa"/>
        </authorList>
    </citation>
    <scope>IDENTIFICATION</scope>
</reference>
<feature type="compositionally biased region" description="Acidic residues" evidence="1">
    <location>
        <begin position="445"/>
        <end position="454"/>
    </location>
</feature>
<keyword evidence="2" id="KW-0812">Transmembrane</keyword>
<evidence type="ECO:0000256" key="3">
    <source>
        <dbReference type="SAM" id="SignalP"/>
    </source>
</evidence>
<proteinExistence type="predicted"/>